<feature type="binding site" evidence="9">
    <location>
        <position position="168"/>
    </location>
    <ligand>
        <name>Zn(2+)</name>
        <dbReference type="ChEBI" id="CHEBI:29105"/>
    </ligand>
</feature>
<dbReference type="Pfam" id="PF08533">
    <property type="entry name" value="Glyco_hydro_42C"/>
    <property type="match status" value="1"/>
</dbReference>
<evidence type="ECO:0000256" key="7">
    <source>
        <dbReference type="PIRSR" id="PIRSR001084-1"/>
    </source>
</evidence>
<dbReference type="Pfam" id="PF08532">
    <property type="entry name" value="Glyco_hydro_42M"/>
    <property type="match status" value="1"/>
</dbReference>
<protein>
    <recommendedName>
        <fullName evidence="3 6">Beta-galactosidase</fullName>
        <shortName evidence="6">Beta-gal</shortName>
        <ecNumber evidence="3 6">3.2.1.23</ecNumber>
    </recommendedName>
</protein>
<dbReference type="InterPro" id="IPR029062">
    <property type="entry name" value="Class_I_gatase-like"/>
</dbReference>
<feature type="binding site" evidence="8">
    <location>
        <position position="119"/>
    </location>
    <ligand>
        <name>substrate</name>
    </ligand>
</feature>
<comment type="caution">
    <text evidence="13">The sequence shown here is derived from an EMBL/GenBank/DDBJ whole genome shotgun (WGS) entry which is preliminary data.</text>
</comment>
<evidence type="ECO:0000256" key="3">
    <source>
        <dbReference type="ARBA" id="ARBA00012756"/>
    </source>
</evidence>
<feature type="active site" description="Proton donor" evidence="7">
    <location>
        <position position="158"/>
    </location>
</feature>
<feature type="domain" description="Beta-galactosidase C-terminal" evidence="12">
    <location>
        <begin position="615"/>
        <end position="670"/>
    </location>
</feature>
<comment type="similarity">
    <text evidence="2 6">Belongs to the glycosyl hydrolase 42 family.</text>
</comment>
<dbReference type="Gene3D" id="3.20.20.80">
    <property type="entry name" value="Glycosidases"/>
    <property type="match status" value="1"/>
</dbReference>
<feature type="binding site" evidence="9">
    <location>
        <position position="123"/>
    </location>
    <ligand>
        <name>Zn(2+)</name>
        <dbReference type="ChEBI" id="CHEBI:29105"/>
    </ligand>
</feature>
<evidence type="ECO:0000259" key="11">
    <source>
        <dbReference type="Pfam" id="PF08532"/>
    </source>
</evidence>
<dbReference type="InterPro" id="IPR013780">
    <property type="entry name" value="Glyco_hydro_b"/>
</dbReference>
<proteinExistence type="inferred from homology"/>
<evidence type="ECO:0000256" key="5">
    <source>
        <dbReference type="ARBA" id="ARBA00023295"/>
    </source>
</evidence>
<dbReference type="GO" id="GO:0009341">
    <property type="term" value="C:beta-galactosidase complex"/>
    <property type="evidence" value="ECO:0007669"/>
    <property type="project" value="InterPro"/>
</dbReference>
<feature type="domain" description="Glycoside hydrolase family 42 N-terminal" evidence="10">
    <location>
        <begin position="22"/>
        <end position="392"/>
    </location>
</feature>
<evidence type="ECO:0000259" key="12">
    <source>
        <dbReference type="Pfam" id="PF08533"/>
    </source>
</evidence>
<comment type="catalytic activity">
    <reaction evidence="1 6">
        <text>Hydrolysis of terminal non-reducing beta-D-galactose residues in beta-D-galactosides.</text>
        <dbReference type="EC" id="3.2.1.23"/>
    </reaction>
</comment>
<evidence type="ECO:0000256" key="1">
    <source>
        <dbReference type="ARBA" id="ARBA00001412"/>
    </source>
</evidence>
<evidence type="ECO:0000259" key="10">
    <source>
        <dbReference type="Pfam" id="PF02449"/>
    </source>
</evidence>
<dbReference type="PANTHER" id="PTHR36447:SF1">
    <property type="entry name" value="BETA-GALACTOSIDASE GANA"/>
    <property type="match status" value="1"/>
</dbReference>
<evidence type="ECO:0000256" key="4">
    <source>
        <dbReference type="ARBA" id="ARBA00022801"/>
    </source>
</evidence>
<name>A0A317ZY55_9MICO</name>
<keyword evidence="4 6" id="KW-0378">Hydrolase</keyword>
<keyword evidence="5 6" id="KW-0326">Glycosidase</keyword>
<feature type="domain" description="Beta-galactosidase trimerisation" evidence="11">
    <location>
        <begin position="404"/>
        <end position="606"/>
    </location>
</feature>
<accession>A0A317ZY55</accession>
<feature type="active site" description="Nucleophile" evidence="7">
    <location>
        <position position="315"/>
    </location>
</feature>
<evidence type="ECO:0000313" key="13">
    <source>
        <dbReference type="EMBL" id="PXA72165.1"/>
    </source>
</evidence>
<gene>
    <name evidence="13" type="ORF">CTB96_04510</name>
</gene>
<feature type="binding site" evidence="9">
    <location>
        <position position="166"/>
    </location>
    <ligand>
        <name>Zn(2+)</name>
        <dbReference type="ChEBI" id="CHEBI:29105"/>
    </ligand>
</feature>
<evidence type="ECO:0000313" key="14">
    <source>
        <dbReference type="Proteomes" id="UP000246722"/>
    </source>
</evidence>
<dbReference type="CDD" id="cd03143">
    <property type="entry name" value="A4_beta-galactosidase_middle_domain"/>
    <property type="match status" value="1"/>
</dbReference>
<organism evidence="13 14">
    <name type="scientific">Cryobacterium arcticum</name>
    <dbReference type="NCBI Taxonomy" id="670052"/>
    <lineage>
        <taxon>Bacteria</taxon>
        <taxon>Bacillati</taxon>
        <taxon>Actinomycetota</taxon>
        <taxon>Actinomycetes</taxon>
        <taxon>Micrococcales</taxon>
        <taxon>Microbacteriaceae</taxon>
        <taxon>Cryobacterium</taxon>
    </lineage>
</organism>
<keyword evidence="9" id="KW-0479">Metal-binding</keyword>
<dbReference type="AlphaFoldDB" id="A0A317ZY55"/>
<sequence>MRPEARPAADSWPTPALSFGGDYSPEQWPHEIVLEDLALMREIGVNLVTLGVFSWVKHEPREGQFDFSWIDEMLDLLHESGIRVDLATPTAAVPMWLHRLHSEILPQDEFGHPLAPGGRNGFCPSSPVYREYSLRLVEALAGHVAGHPAIAMWHVGNELGGGNARCHCPVSNDHFRHWVAQRYGTVAALNEAWGMSFWGNSYSSFEEITTPSTQTAHNPGQLLDYERFSSDALLDQYLAEKAVLNRHTPGVPVTTNFMVGLGPDVVDYARWAPHMDIVANDHYTYGPDPLRHQELAFAGDRMRGISAGGPWMLMEHAAGAASWHAINQAKKPGELIRHALAHVARGSDSVMYFQWRASTSGTEQFHSAMLPHAGRRSRIFGDITTLGGHLANLAEVKDSTVTGAQVALLHDNEAGWALKSGLKPTNRPVYADTARAIHSSLFERAVTVDVLPAWHALAGYKVVVVPGLFLVSAENARAVAEFAENGGTVVVTWFSGIVDERNTVIPGGFPGAFRDLLGAWSEEFYPLTPEESVDLDNGWRGIRSSELVHAEGAEVIASYGSGDVAGYPAVTRRSFAGGGTAWYLSTDLDTASLGEFLDRVLTEAGVTPAATVSAGVEAVRRRSPAGSYLFLLNHATTEGWAEATGTDLLTGARHAVRVPLPAGGVAVIRED</sequence>
<dbReference type="EC" id="3.2.1.23" evidence="3 6"/>
<dbReference type="OrthoDB" id="9800974at2"/>
<dbReference type="PANTHER" id="PTHR36447">
    <property type="entry name" value="BETA-GALACTOSIDASE GANA"/>
    <property type="match status" value="1"/>
</dbReference>
<dbReference type="InterPro" id="IPR003476">
    <property type="entry name" value="Glyco_hydro_42"/>
</dbReference>
<evidence type="ECO:0000256" key="8">
    <source>
        <dbReference type="PIRSR" id="PIRSR001084-2"/>
    </source>
</evidence>
<keyword evidence="14" id="KW-1185">Reference proteome</keyword>
<evidence type="ECO:0000256" key="2">
    <source>
        <dbReference type="ARBA" id="ARBA00005940"/>
    </source>
</evidence>
<dbReference type="EMBL" id="QHLY01000005">
    <property type="protein sequence ID" value="PXA72165.1"/>
    <property type="molecule type" value="Genomic_DNA"/>
</dbReference>
<dbReference type="PIRSF" id="PIRSF001084">
    <property type="entry name" value="B-galactosidase"/>
    <property type="match status" value="1"/>
</dbReference>
<feature type="binding site" evidence="8">
    <location>
        <position position="323"/>
    </location>
    <ligand>
        <name>substrate</name>
    </ligand>
</feature>
<dbReference type="GO" id="GO:0046872">
    <property type="term" value="F:metal ion binding"/>
    <property type="evidence" value="ECO:0007669"/>
    <property type="project" value="UniProtKB-KW"/>
</dbReference>
<dbReference type="Pfam" id="PF02449">
    <property type="entry name" value="Glyco_hydro_42"/>
    <property type="match status" value="1"/>
</dbReference>
<dbReference type="SUPFAM" id="SSF52317">
    <property type="entry name" value="Class I glutamine amidotransferase-like"/>
    <property type="match status" value="1"/>
</dbReference>
<dbReference type="GO" id="GO:0004565">
    <property type="term" value="F:beta-galactosidase activity"/>
    <property type="evidence" value="ECO:0007669"/>
    <property type="project" value="UniProtKB-EC"/>
</dbReference>
<dbReference type="InterPro" id="IPR013529">
    <property type="entry name" value="Glyco_hydro_42_N"/>
</dbReference>
<dbReference type="InterPro" id="IPR013739">
    <property type="entry name" value="Beta_galactosidase_C"/>
</dbReference>
<dbReference type="RefSeq" id="WP_110125692.1">
    <property type="nucleotide sequence ID" value="NZ_QHLY01000005.1"/>
</dbReference>
<dbReference type="Gene3D" id="3.40.50.880">
    <property type="match status" value="1"/>
</dbReference>
<dbReference type="Proteomes" id="UP000246722">
    <property type="component" value="Unassembled WGS sequence"/>
</dbReference>
<dbReference type="Gene3D" id="2.60.40.1180">
    <property type="entry name" value="Golgi alpha-mannosidase II"/>
    <property type="match status" value="1"/>
</dbReference>
<feature type="binding site" evidence="8">
    <location>
        <position position="157"/>
    </location>
    <ligand>
        <name>substrate</name>
    </ligand>
</feature>
<dbReference type="GO" id="GO:0006012">
    <property type="term" value="P:galactose metabolic process"/>
    <property type="evidence" value="ECO:0007669"/>
    <property type="project" value="InterPro"/>
</dbReference>
<dbReference type="SUPFAM" id="SSF51445">
    <property type="entry name" value="(Trans)glycosidases"/>
    <property type="match status" value="1"/>
</dbReference>
<keyword evidence="9" id="KW-0862">Zinc</keyword>
<dbReference type="InterPro" id="IPR017853">
    <property type="entry name" value="GH"/>
</dbReference>
<evidence type="ECO:0000256" key="6">
    <source>
        <dbReference type="PIRNR" id="PIRNR001084"/>
    </source>
</evidence>
<dbReference type="InterPro" id="IPR013738">
    <property type="entry name" value="Beta_galactosidase_Trimer"/>
</dbReference>
<evidence type="ECO:0000256" key="9">
    <source>
        <dbReference type="PIRSR" id="PIRSR001084-3"/>
    </source>
</evidence>
<reference evidence="13 14" key="1">
    <citation type="submission" date="2018-05" db="EMBL/GenBank/DDBJ databases">
        <title>Genetic diversity of glacier-inhabiting Cryobacterium bacteria in China and description of Cryobacterium mengkeensis sp. nov. and Arthrobacter glacialis sp. nov.</title>
        <authorList>
            <person name="Liu Q."/>
            <person name="Xin Y.-H."/>
        </authorList>
    </citation>
    <scope>NUCLEOTIDE SEQUENCE [LARGE SCALE GENOMIC DNA]</scope>
    <source>
        <strain evidence="13 14">SK-1</strain>
    </source>
</reference>